<organism evidence="2 3">
    <name type="scientific">Acer negundo</name>
    <name type="common">Box elder</name>
    <dbReference type="NCBI Taxonomy" id="4023"/>
    <lineage>
        <taxon>Eukaryota</taxon>
        <taxon>Viridiplantae</taxon>
        <taxon>Streptophyta</taxon>
        <taxon>Embryophyta</taxon>
        <taxon>Tracheophyta</taxon>
        <taxon>Spermatophyta</taxon>
        <taxon>Magnoliopsida</taxon>
        <taxon>eudicotyledons</taxon>
        <taxon>Gunneridae</taxon>
        <taxon>Pentapetalae</taxon>
        <taxon>rosids</taxon>
        <taxon>malvids</taxon>
        <taxon>Sapindales</taxon>
        <taxon>Sapindaceae</taxon>
        <taxon>Hippocastanoideae</taxon>
        <taxon>Acereae</taxon>
        <taxon>Acer</taxon>
    </lineage>
</organism>
<comment type="caution">
    <text evidence="2">The sequence shown here is derived from an EMBL/GenBank/DDBJ whole genome shotgun (WGS) entry which is preliminary data.</text>
</comment>
<dbReference type="PANTHER" id="PTHR35317:SF23">
    <property type="entry name" value="OS04G0629600 PROTEIN"/>
    <property type="match status" value="1"/>
</dbReference>
<gene>
    <name evidence="2" type="ORF">LWI28_019973</name>
</gene>
<dbReference type="AlphaFoldDB" id="A0AAD5IQU1"/>
<evidence type="ECO:0008006" key="4">
    <source>
        <dbReference type="Google" id="ProtNLM"/>
    </source>
</evidence>
<dbReference type="PANTHER" id="PTHR35317">
    <property type="entry name" value="OS04G0629600 PROTEIN"/>
    <property type="match status" value="1"/>
</dbReference>
<reference evidence="2" key="1">
    <citation type="journal article" date="2022" name="Plant J.">
        <title>Strategies of tolerance reflected in two North American maple genomes.</title>
        <authorList>
            <person name="McEvoy S.L."/>
            <person name="Sezen U.U."/>
            <person name="Trouern-Trend A."/>
            <person name="McMahon S.M."/>
            <person name="Schaberg P.G."/>
            <person name="Yang J."/>
            <person name="Wegrzyn J.L."/>
            <person name="Swenson N.G."/>
        </authorList>
    </citation>
    <scope>NUCLEOTIDE SEQUENCE</scope>
    <source>
        <strain evidence="2">91603</strain>
    </source>
</reference>
<dbReference type="EMBL" id="JAJSOW010000103">
    <property type="protein sequence ID" value="KAI9174602.1"/>
    <property type="molecule type" value="Genomic_DNA"/>
</dbReference>
<dbReference type="SUPFAM" id="SSF57756">
    <property type="entry name" value="Retrovirus zinc finger-like domains"/>
    <property type="match status" value="1"/>
</dbReference>
<keyword evidence="3" id="KW-1185">Reference proteome</keyword>
<evidence type="ECO:0000313" key="3">
    <source>
        <dbReference type="Proteomes" id="UP001064489"/>
    </source>
</evidence>
<dbReference type="Proteomes" id="UP001064489">
    <property type="component" value="Chromosome 8"/>
</dbReference>
<evidence type="ECO:0000256" key="1">
    <source>
        <dbReference type="SAM" id="MobiDB-lite"/>
    </source>
</evidence>
<sequence>MAVEDGYDLPMMTPAGGGEEVLKPKAQWSPQEFEASRWNRKAMHAILCAMDENQYKMEEDECFNDFKIKLMDIINQSHQLGDPYSDKRVKQKIMRSLPDRLESKVTTLEENSGYKDMTMSVGIALKASKDENEEKNDSDEDLTLFVKRLKKFVKFEKKGVGSKGQDLKKNGSFNKFKPRQKDTERIKVQCYECDGIGHFALECANRMDKKKGKAMAATWSGSSD</sequence>
<proteinExistence type="predicted"/>
<evidence type="ECO:0000313" key="2">
    <source>
        <dbReference type="EMBL" id="KAI9174602.1"/>
    </source>
</evidence>
<protein>
    <recommendedName>
        <fullName evidence="4">CCHC-type domain-containing protein</fullName>
    </recommendedName>
</protein>
<dbReference type="GO" id="GO:0008270">
    <property type="term" value="F:zinc ion binding"/>
    <property type="evidence" value="ECO:0007669"/>
    <property type="project" value="InterPro"/>
</dbReference>
<name>A0AAD5IQU1_ACENE</name>
<feature type="region of interest" description="Disordered" evidence="1">
    <location>
        <begin position="1"/>
        <end position="21"/>
    </location>
</feature>
<dbReference type="GO" id="GO:0003676">
    <property type="term" value="F:nucleic acid binding"/>
    <property type="evidence" value="ECO:0007669"/>
    <property type="project" value="InterPro"/>
</dbReference>
<dbReference type="InterPro" id="IPR036875">
    <property type="entry name" value="Znf_CCHC_sf"/>
</dbReference>
<reference evidence="2" key="2">
    <citation type="submission" date="2023-02" db="EMBL/GenBank/DDBJ databases">
        <authorList>
            <person name="Swenson N.G."/>
            <person name="Wegrzyn J.L."/>
            <person name="Mcevoy S.L."/>
        </authorList>
    </citation>
    <scope>NUCLEOTIDE SEQUENCE</scope>
    <source>
        <strain evidence="2">91603</strain>
        <tissue evidence="2">Leaf</tissue>
    </source>
</reference>
<accession>A0AAD5IQU1</accession>